<keyword evidence="5" id="KW-1185">Reference proteome</keyword>
<dbReference type="EMBL" id="JBFRYA010000001">
    <property type="protein sequence ID" value="MEX1667527.1"/>
    <property type="molecule type" value="Genomic_DNA"/>
</dbReference>
<evidence type="ECO:0000256" key="2">
    <source>
        <dbReference type="SAM" id="MobiDB-lite"/>
    </source>
</evidence>
<comment type="caution">
    <text evidence="4">The sequence shown here is derived from an EMBL/GenBank/DDBJ whole genome shotgun (WGS) entry which is preliminary data.</text>
</comment>
<dbReference type="InterPro" id="IPR019301">
    <property type="entry name" value="Flagellar_prot_FlgJ_N"/>
</dbReference>
<feature type="domain" description="Flagellar protein FlgJ N-terminal" evidence="3">
    <location>
        <begin position="47"/>
        <end position="94"/>
    </location>
</feature>
<gene>
    <name evidence="4" type="ORF">AB4876_01310</name>
</gene>
<feature type="region of interest" description="Disordered" evidence="2">
    <location>
        <begin position="98"/>
        <end position="153"/>
    </location>
</feature>
<sequence>MDVKASSNYHDFSGLAALRRDAVANQEEAIAPVAKQFEALFLQMMLKSMRAGVPEGGLFSDESTKMYEEMLDSQLSVTLAEQGGIGMAKSISAQLLGPEANGSEVSGPKAINPDGSGGGISGEGAALRSKLQQLSKQSHNSSIQDFSLSADKL</sequence>
<dbReference type="PRINTS" id="PR01002">
    <property type="entry name" value="FLGFLGJ"/>
</dbReference>
<name>A0ABV3U2C5_9GAMM</name>
<dbReference type="Pfam" id="PF10135">
    <property type="entry name" value="Rod-binding"/>
    <property type="match status" value="1"/>
</dbReference>
<evidence type="ECO:0000259" key="3">
    <source>
        <dbReference type="Pfam" id="PF10135"/>
    </source>
</evidence>
<protein>
    <submittedName>
        <fullName evidence="4">Rod-binding protein</fullName>
    </submittedName>
</protein>
<reference evidence="4 5" key="1">
    <citation type="journal article" date="2011" name="Int. J. Syst. Evol. Microbiol.">
        <title>Zhongshania antarctica gen. nov., sp. nov. and Zhongshania guokunii sp. nov., gammaproteobacteria respectively isolated from coastal attached (fast) ice and surface seawater of the Antarctic.</title>
        <authorList>
            <person name="Li H.J."/>
            <person name="Zhang X.Y."/>
            <person name="Chen C.X."/>
            <person name="Zhang Y.J."/>
            <person name="Gao Z.M."/>
            <person name="Yu Y."/>
            <person name="Chen X.L."/>
            <person name="Chen B."/>
            <person name="Zhang Y.Z."/>
        </authorList>
    </citation>
    <scope>NUCLEOTIDE SEQUENCE [LARGE SCALE GENOMIC DNA]</scope>
    <source>
        <strain evidence="4 5">ZS6-22T</strain>
    </source>
</reference>
<evidence type="ECO:0000313" key="4">
    <source>
        <dbReference type="EMBL" id="MEX1667527.1"/>
    </source>
</evidence>
<dbReference type="Proteomes" id="UP001557485">
    <property type="component" value="Unassembled WGS sequence"/>
</dbReference>
<evidence type="ECO:0000313" key="5">
    <source>
        <dbReference type="Proteomes" id="UP001557485"/>
    </source>
</evidence>
<keyword evidence="1" id="KW-1005">Bacterial flagellum biogenesis</keyword>
<feature type="compositionally biased region" description="Polar residues" evidence="2">
    <location>
        <begin position="130"/>
        <end position="147"/>
    </location>
</feature>
<proteinExistence type="predicted"/>
<accession>A0ABV3U2C5</accession>
<evidence type="ECO:0000256" key="1">
    <source>
        <dbReference type="ARBA" id="ARBA00022795"/>
    </source>
</evidence>
<organism evidence="4 5">
    <name type="scientific">Zhongshania guokunii</name>
    <dbReference type="NCBI Taxonomy" id="641783"/>
    <lineage>
        <taxon>Bacteria</taxon>
        <taxon>Pseudomonadati</taxon>
        <taxon>Pseudomonadota</taxon>
        <taxon>Gammaproteobacteria</taxon>
        <taxon>Cellvibrionales</taxon>
        <taxon>Spongiibacteraceae</taxon>
        <taxon>Zhongshania</taxon>
    </lineage>
</organism>
<dbReference type="RefSeq" id="WP_368379850.1">
    <property type="nucleotide sequence ID" value="NZ_JBFRYA010000001.1"/>
</dbReference>